<keyword evidence="3" id="KW-0378">Hydrolase</keyword>
<evidence type="ECO:0000256" key="1">
    <source>
        <dbReference type="SAM" id="MobiDB-lite"/>
    </source>
</evidence>
<keyword evidence="4" id="KW-1185">Reference proteome</keyword>
<dbReference type="OrthoDB" id="5500241at2"/>
<evidence type="ECO:0000313" key="3">
    <source>
        <dbReference type="EMBL" id="SDN69492.1"/>
    </source>
</evidence>
<dbReference type="AlphaFoldDB" id="A0A1H0DH47"/>
<protein>
    <submittedName>
        <fullName evidence="3">Replication restart DNA helicase PriA</fullName>
    </submittedName>
</protein>
<keyword evidence="3" id="KW-0347">Helicase</keyword>
<dbReference type="STRING" id="419597.SAMN04487957_101413"/>
<keyword evidence="3" id="KW-0547">Nucleotide-binding</keyword>
<dbReference type="InterPro" id="IPR011528">
    <property type="entry name" value="NERD"/>
</dbReference>
<feature type="region of interest" description="Disordered" evidence="1">
    <location>
        <begin position="219"/>
        <end position="254"/>
    </location>
</feature>
<dbReference type="PROSITE" id="PS50965">
    <property type="entry name" value="NERD"/>
    <property type="match status" value="1"/>
</dbReference>
<evidence type="ECO:0000259" key="2">
    <source>
        <dbReference type="PROSITE" id="PS50965"/>
    </source>
</evidence>
<dbReference type="GO" id="GO:0004386">
    <property type="term" value="F:helicase activity"/>
    <property type="evidence" value="ECO:0007669"/>
    <property type="project" value="UniProtKB-KW"/>
</dbReference>
<gene>
    <name evidence="3" type="ORF">SAMN04487957_101413</name>
</gene>
<proteinExistence type="predicted"/>
<keyword evidence="3" id="KW-0067">ATP-binding</keyword>
<sequence>MILKEKDAYPSSDGDDRDQRAFYGHKQEQDVAFQLRREFGEHKQIHVINDLRLEHHGERAQIDHLILHPYGFIIIESKSIVGEVTVNAAGEWSRSYQGNWIGIPSPIRQAELQKMVLGRLLAANVEKVISKILGIQGGVGGRDWQVLCAVSSTAILHRDKMPKKVADRVVKTEFLAQKVKDIVGNIAIAFIKAKPAFSKRELANIGSFLLEHNDQVSTASANSNSETATPEPAATVTEPVSHYSSTPAPDTAPFQAEPATQAQNLVTCKQCGESHQLTGMYGQYGYYVKCGRCSTNTSMKQPCPACGWKSVRVSKDGPEYTGTCQKCAQQFLVYRQA</sequence>
<dbReference type="EMBL" id="FNIV01000001">
    <property type="protein sequence ID" value="SDN69492.1"/>
    <property type="molecule type" value="Genomic_DNA"/>
</dbReference>
<feature type="domain" description="NERD" evidence="2">
    <location>
        <begin position="23"/>
        <end position="140"/>
    </location>
</feature>
<evidence type="ECO:0000313" key="4">
    <source>
        <dbReference type="Proteomes" id="UP000199075"/>
    </source>
</evidence>
<name>A0A1H0DH47_9GAMM</name>
<organism evidence="3 4">
    <name type="scientific">Halomonas shengliensis</name>
    <dbReference type="NCBI Taxonomy" id="419597"/>
    <lineage>
        <taxon>Bacteria</taxon>
        <taxon>Pseudomonadati</taxon>
        <taxon>Pseudomonadota</taxon>
        <taxon>Gammaproteobacteria</taxon>
        <taxon>Oceanospirillales</taxon>
        <taxon>Halomonadaceae</taxon>
        <taxon>Halomonas</taxon>
    </lineage>
</organism>
<reference evidence="4" key="1">
    <citation type="submission" date="2016-10" db="EMBL/GenBank/DDBJ databases">
        <authorList>
            <person name="Varghese N."/>
            <person name="Submissions S."/>
        </authorList>
    </citation>
    <scope>NUCLEOTIDE SEQUENCE [LARGE SCALE GENOMIC DNA]</scope>
    <source>
        <strain evidence="4">CGMCC 1.6444</strain>
    </source>
</reference>
<feature type="compositionally biased region" description="Low complexity" evidence="1">
    <location>
        <begin position="219"/>
        <end position="240"/>
    </location>
</feature>
<dbReference type="Pfam" id="PF08378">
    <property type="entry name" value="NERD"/>
    <property type="match status" value="1"/>
</dbReference>
<accession>A0A1H0DH47</accession>
<dbReference type="RefSeq" id="WP_089676640.1">
    <property type="nucleotide sequence ID" value="NZ_FNIV01000001.1"/>
</dbReference>
<dbReference type="Proteomes" id="UP000199075">
    <property type="component" value="Unassembled WGS sequence"/>
</dbReference>